<gene>
    <name evidence="2" type="ORF">HCUR_00842</name>
</gene>
<accession>A0A2S5R8T3</accession>
<proteinExistence type="predicted"/>
<evidence type="ECO:0000313" key="2">
    <source>
        <dbReference type="EMBL" id="PPE03703.1"/>
    </source>
</evidence>
<organism evidence="2 3">
    <name type="scientific">Holospora curviuscula</name>
    <dbReference type="NCBI Taxonomy" id="1082868"/>
    <lineage>
        <taxon>Bacteria</taxon>
        <taxon>Pseudomonadati</taxon>
        <taxon>Pseudomonadota</taxon>
        <taxon>Alphaproteobacteria</taxon>
        <taxon>Holosporales</taxon>
        <taxon>Holosporaceae</taxon>
        <taxon>Holospora</taxon>
    </lineage>
</organism>
<comment type="caution">
    <text evidence="2">The sequence shown here is derived from an EMBL/GenBank/DDBJ whole genome shotgun (WGS) entry which is preliminary data.</text>
</comment>
<evidence type="ECO:0000256" key="1">
    <source>
        <dbReference type="SAM" id="MobiDB-lite"/>
    </source>
</evidence>
<dbReference type="Proteomes" id="UP000239425">
    <property type="component" value="Unassembled WGS sequence"/>
</dbReference>
<keyword evidence="3" id="KW-1185">Reference proteome</keyword>
<name>A0A2S5R8T3_9PROT</name>
<reference evidence="2 3" key="1">
    <citation type="submission" date="2017-11" db="EMBL/GenBank/DDBJ databases">
        <title>Comparative genomic analysis of Holospora spp., intranuclear symbionts of paramecia.</title>
        <authorList>
            <person name="Garushyants S.K."/>
            <person name="Beliavskaya A."/>
            <person name="Malko D.B."/>
            <person name="Logacheva M.D."/>
            <person name="Rautian M.S."/>
            <person name="Gelfand M.S."/>
        </authorList>
    </citation>
    <scope>NUCLEOTIDE SEQUENCE [LARGE SCALE GENOMIC DNA]</scope>
    <source>
        <strain evidence="3">02AZ16</strain>
    </source>
</reference>
<protein>
    <recommendedName>
        <fullName evidence="4">Transposase</fullName>
    </recommendedName>
</protein>
<evidence type="ECO:0008006" key="4">
    <source>
        <dbReference type="Google" id="ProtNLM"/>
    </source>
</evidence>
<sequence>MIRAHQDAAGARKKYSNRTQEQALGRSAGGFSTKIHAAWDALGTPIRFILSPSQYSGYQSS</sequence>
<evidence type="ECO:0000313" key="3">
    <source>
        <dbReference type="Proteomes" id="UP000239425"/>
    </source>
</evidence>
<feature type="region of interest" description="Disordered" evidence="1">
    <location>
        <begin position="1"/>
        <end position="27"/>
    </location>
</feature>
<dbReference type="EMBL" id="PHHC01000083">
    <property type="protein sequence ID" value="PPE03703.1"/>
    <property type="molecule type" value="Genomic_DNA"/>
</dbReference>
<dbReference type="AlphaFoldDB" id="A0A2S5R8T3"/>